<evidence type="ECO:0000256" key="2">
    <source>
        <dbReference type="ARBA" id="ARBA00022553"/>
    </source>
</evidence>
<evidence type="ECO:0000256" key="5">
    <source>
        <dbReference type="ARBA" id="ARBA00023242"/>
    </source>
</evidence>
<keyword evidence="5" id="KW-0539">Nucleus</keyword>
<protein>
    <recommendedName>
        <fullName evidence="9">J domain-containing protein</fullName>
    </recommendedName>
</protein>
<evidence type="ECO:0000256" key="6">
    <source>
        <dbReference type="SAM" id="MobiDB-lite"/>
    </source>
</evidence>
<evidence type="ECO:0000313" key="8">
    <source>
        <dbReference type="Proteomes" id="UP001212841"/>
    </source>
</evidence>
<evidence type="ECO:0000313" key="7">
    <source>
        <dbReference type="EMBL" id="KAJ3050341.1"/>
    </source>
</evidence>
<keyword evidence="3" id="KW-0677">Repeat</keyword>
<accession>A0AAD5X3S7</accession>
<evidence type="ECO:0000256" key="4">
    <source>
        <dbReference type="ARBA" id="ARBA00023043"/>
    </source>
</evidence>
<name>A0AAD5X3S7_9FUNG</name>
<evidence type="ECO:0000256" key="1">
    <source>
        <dbReference type="ARBA" id="ARBA00004123"/>
    </source>
</evidence>
<keyword evidence="4" id="KW-0040">ANK repeat</keyword>
<dbReference type="InterPro" id="IPR038753">
    <property type="entry name" value="NFKBIL1"/>
</dbReference>
<keyword evidence="2" id="KW-0597">Phosphoprotein</keyword>
<proteinExistence type="predicted"/>
<dbReference type="Proteomes" id="UP001212841">
    <property type="component" value="Unassembled WGS sequence"/>
</dbReference>
<evidence type="ECO:0008006" key="9">
    <source>
        <dbReference type="Google" id="ProtNLM"/>
    </source>
</evidence>
<feature type="compositionally biased region" description="Basic and acidic residues" evidence="6">
    <location>
        <begin position="128"/>
        <end position="153"/>
    </location>
</feature>
<feature type="compositionally biased region" description="Basic and acidic residues" evidence="6">
    <location>
        <begin position="62"/>
        <end position="73"/>
    </location>
</feature>
<organism evidence="7 8">
    <name type="scientific">Rhizophlyctis rosea</name>
    <dbReference type="NCBI Taxonomy" id="64517"/>
    <lineage>
        <taxon>Eukaryota</taxon>
        <taxon>Fungi</taxon>
        <taxon>Fungi incertae sedis</taxon>
        <taxon>Chytridiomycota</taxon>
        <taxon>Chytridiomycota incertae sedis</taxon>
        <taxon>Chytridiomycetes</taxon>
        <taxon>Rhizophlyctidales</taxon>
        <taxon>Rhizophlyctidaceae</taxon>
        <taxon>Rhizophlyctis</taxon>
    </lineage>
</organism>
<comment type="subcellular location">
    <subcellularLocation>
        <location evidence="1">Nucleus</location>
    </subcellularLocation>
</comment>
<sequence>MAHSGGKMKELRFKKHKFPKGKKHKSKKPSKHSHSSPSPHRHSHLDEGWEPPPQSFKPTSLHSEDTQDPFYDHWDDDSTAQADYWQSEYASTSYNQPTPSAPQQTYDEWADGISAAMWEKTYGAQKRRREEAEAERERGRKKAREQVEREAREYEERKRKVEGKKLEVLRGEWAQAWVKLKSATPNGTLRKKDVSLPFVEKHSKSESITASEVEKFLLNGVGPEAKKKVLKEAMLLYHPDKFAIHKPKFKASEWDSITTLVSEIAGVLNTINAAIR</sequence>
<gene>
    <name evidence="7" type="ORF">HK097_008694</name>
</gene>
<evidence type="ECO:0000256" key="3">
    <source>
        <dbReference type="ARBA" id="ARBA00022737"/>
    </source>
</evidence>
<feature type="region of interest" description="Disordered" evidence="6">
    <location>
        <begin position="122"/>
        <end position="153"/>
    </location>
</feature>
<dbReference type="PANTHER" id="PTHR15263">
    <property type="entry name" value="I-KAPPA-B-LIKE PROTEIN IKBL"/>
    <property type="match status" value="1"/>
</dbReference>
<feature type="compositionally biased region" description="Basic residues" evidence="6">
    <location>
        <begin position="12"/>
        <end position="43"/>
    </location>
</feature>
<feature type="region of interest" description="Disordered" evidence="6">
    <location>
        <begin position="1"/>
        <end position="77"/>
    </location>
</feature>
<dbReference type="PANTHER" id="PTHR15263:SF1">
    <property type="entry name" value="NF-KAPPA-B INHIBITOR-LIKE PROTEIN 1"/>
    <property type="match status" value="1"/>
</dbReference>
<keyword evidence="8" id="KW-1185">Reference proteome</keyword>
<dbReference type="GO" id="GO:0005634">
    <property type="term" value="C:nucleus"/>
    <property type="evidence" value="ECO:0007669"/>
    <property type="project" value="UniProtKB-SubCell"/>
</dbReference>
<dbReference type="EMBL" id="JADGJD010000525">
    <property type="protein sequence ID" value="KAJ3050341.1"/>
    <property type="molecule type" value="Genomic_DNA"/>
</dbReference>
<reference evidence="7" key="1">
    <citation type="submission" date="2020-05" db="EMBL/GenBank/DDBJ databases">
        <title>Phylogenomic resolution of chytrid fungi.</title>
        <authorList>
            <person name="Stajich J.E."/>
            <person name="Amses K."/>
            <person name="Simmons R."/>
            <person name="Seto K."/>
            <person name="Myers J."/>
            <person name="Bonds A."/>
            <person name="Quandt C.A."/>
            <person name="Barry K."/>
            <person name="Liu P."/>
            <person name="Grigoriev I."/>
            <person name="Longcore J.E."/>
            <person name="James T.Y."/>
        </authorList>
    </citation>
    <scope>NUCLEOTIDE SEQUENCE</scope>
    <source>
        <strain evidence="7">JEL0318</strain>
    </source>
</reference>
<dbReference type="AlphaFoldDB" id="A0AAD5X3S7"/>
<comment type="caution">
    <text evidence="7">The sequence shown here is derived from an EMBL/GenBank/DDBJ whole genome shotgun (WGS) entry which is preliminary data.</text>
</comment>
<dbReference type="GO" id="GO:0043124">
    <property type="term" value="P:negative regulation of canonical NF-kappaB signal transduction"/>
    <property type="evidence" value="ECO:0007669"/>
    <property type="project" value="InterPro"/>
</dbReference>